<dbReference type="GO" id="GO:0016787">
    <property type="term" value="F:hydrolase activity"/>
    <property type="evidence" value="ECO:0007669"/>
    <property type="project" value="UniProtKB-KW"/>
</dbReference>
<organism evidence="3 4">
    <name type="scientific">Ilumatobacter fluminis</name>
    <dbReference type="NCBI Taxonomy" id="467091"/>
    <lineage>
        <taxon>Bacteria</taxon>
        <taxon>Bacillati</taxon>
        <taxon>Actinomycetota</taxon>
        <taxon>Acidimicrobiia</taxon>
        <taxon>Acidimicrobiales</taxon>
        <taxon>Ilumatobacteraceae</taxon>
        <taxon>Ilumatobacter</taxon>
    </lineage>
</organism>
<comment type="caution">
    <text evidence="3">The sequence shown here is derived from an EMBL/GenBank/DDBJ whole genome shotgun (WGS) entry which is preliminary data.</text>
</comment>
<dbReference type="CDD" id="cd00431">
    <property type="entry name" value="cysteine_hydrolases"/>
    <property type="match status" value="1"/>
</dbReference>
<dbReference type="SUPFAM" id="SSF52499">
    <property type="entry name" value="Isochorismatase-like hydrolases"/>
    <property type="match status" value="1"/>
</dbReference>
<proteinExistence type="predicted"/>
<feature type="domain" description="Isochorismatase-like" evidence="2">
    <location>
        <begin position="47"/>
        <end position="244"/>
    </location>
</feature>
<accession>A0A4R7I055</accession>
<dbReference type="InterPro" id="IPR050272">
    <property type="entry name" value="Isochorismatase-like_hydrls"/>
</dbReference>
<dbReference type="Gene3D" id="3.40.50.850">
    <property type="entry name" value="Isochorismatase-like"/>
    <property type="match status" value="1"/>
</dbReference>
<evidence type="ECO:0000256" key="1">
    <source>
        <dbReference type="ARBA" id="ARBA00022801"/>
    </source>
</evidence>
<dbReference type="OrthoDB" id="9814140at2"/>
<dbReference type="Pfam" id="PF00857">
    <property type="entry name" value="Isochorismatase"/>
    <property type="match status" value="1"/>
</dbReference>
<keyword evidence="1" id="KW-0378">Hydrolase</keyword>
<protein>
    <submittedName>
        <fullName evidence="3">Nicotinamidase-related amidase</fullName>
    </submittedName>
</protein>
<keyword evidence="4" id="KW-1185">Reference proteome</keyword>
<reference evidence="3 4" key="1">
    <citation type="submission" date="2019-03" db="EMBL/GenBank/DDBJ databases">
        <title>Sequencing the genomes of 1000 actinobacteria strains.</title>
        <authorList>
            <person name="Klenk H.-P."/>
        </authorList>
    </citation>
    <scope>NUCLEOTIDE SEQUENCE [LARGE SCALE GENOMIC DNA]</scope>
    <source>
        <strain evidence="3 4">DSM 18936</strain>
    </source>
</reference>
<name>A0A4R7I055_9ACTN</name>
<dbReference type="Proteomes" id="UP000294558">
    <property type="component" value="Unassembled WGS sequence"/>
</dbReference>
<gene>
    <name evidence="3" type="ORF">BDK89_2498</name>
</gene>
<dbReference type="RefSeq" id="WP_133869226.1">
    <property type="nucleotide sequence ID" value="NZ_SOAU01000001.1"/>
</dbReference>
<evidence type="ECO:0000259" key="2">
    <source>
        <dbReference type="Pfam" id="PF00857"/>
    </source>
</evidence>
<evidence type="ECO:0000313" key="4">
    <source>
        <dbReference type="Proteomes" id="UP000294558"/>
    </source>
</evidence>
<dbReference type="InterPro" id="IPR000868">
    <property type="entry name" value="Isochorismatase-like_dom"/>
</dbReference>
<dbReference type="InterPro" id="IPR036380">
    <property type="entry name" value="Isochorismatase-like_sf"/>
</dbReference>
<evidence type="ECO:0000313" key="3">
    <source>
        <dbReference type="EMBL" id="TDT16897.1"/>
    </source>
</evidence>
<sequence length="257" mass="27553">MTPGVIGAGRRRWRSSDGRISVARPDAPRTVLVDALPAPVEFDLDRTAVIVVDMQNDFCHPDGWLASIGVDVTSARSPIEPLVNGVPALRQAGIPVVWLDWGARADRANLPPNVIHVYDPEGTGVGIGSTEPTGSPVLERNSWSAALVDELERIAADDDIRIDKHRMSGFWDTELDSVLRNLDVTTLLFAGVNADQCVLATLTDAACAGYDTIMLEDACATTSPDFCWDATVYNVRQCFGFTAQLADVALACGEAAS</sequence>
<dbReference type="EMBL" id="SOAU01000001">
    <property type="protein sequence ID" value="TDT16897.1"/>
    <property type="molecule type" value="Genomic_DNA"/>
</dbReference>
<dbReference type="PANTHER" id="PTHR43540:SF9">
    <property type="entry name" value="FAMILY HYDROLASE, PUTATIVE (AFU_ORTHOLOGUE AFUA_2G08700)-RELATED"/>
    <property type="match status" value="1"/>
</dbReference>
<dbReference type="AlphaFoldDB" id="A0A4R7I055"/>
<dbReference type="PANTHER" id="PTHR43540">
    <property type="entry name" value="PEROXYUREIDOACRYLATE/UREIDOACRYLATE AMIDOHYDROLASE-RELATED"/>
    <property type="match status" value="1"/>
</dbReference>